<comment type="caution">
    <text evidence="1">The sequence shown here is derived from an EMBL/GenBank/DDBJ whole genome shotgun (WGS) entry which is preliminary data.</text>
</comment>
<dbReference type="InterPro" id="IPR003673">
    <property type="entry name" value="CoA-Trfase_fam_III"/>
</dbReference>
<dbReference type="InterPro" id="IPR050509">
    <property type="entry name" value="CoA-transferase_III"/>
</dbReference>
<name>A0ABT1G3Q2_9CORY</name>
<proteinExistence type="predicted"/>
<gene>
    <name evidence="1" type="ORF">M5J20_10800</name>
</gene>
<dbReference type="Gene3D" id="3.40.50.10540">
    <property type="entry name" value="Crotonobetainyl-coa:carnitine coa-transferase, domain 1"/>
    <property type="match status" value="1"/>
</dbReference>
<keyword evidence="1" id="KW-0808">Transferase</keyword>
<dbReference type="GO" id="GO:0016740">
    <property type="term" value="F:transferase activity"/>
    <property type="evidence" value="ECO:0007669"/>
    <property type="project" value="UniProtKB-KW"/>
</dbReference>
<dbReference type="PANTHER" id="PTHR48228">
    <property type="entry name" value="SUCCINYL-COA--D-CITRAMALATE COA-TRANSFERASE"/>
    <property type="match status" value="1"/>
</dbReference>
<dbReference type="Gene3D" id="3.30.1540.10">
    <property type="entry name" value="formyl-coa transferase, domain 3"/>
    <property type="match status" value="1"/>
</dbReference>
<evidence type="ECO:0000313" key="2">
    <source>
        <dbReference type="Proteomes" id="UP001204000"/>
    </source>
</evidence>
<evidence type="ECO:0000313" key="1">
    <source>
        <dbReference type="EMBL" id="MCP1388662.1"/>
    </source>
</evidence>
<sequence>MAPSAGAVASVTPSAERPLEGVQVLILGGIGPVPFAGFVLADLGATVTRLERPGADNGEASHNILWRDQPGTPANLKDPADLDRVRTMLTEADIVLEGFRPGVAERLGLGPADAQALNPAVVYGRMTGWGQDGPMAMAAGHDINYIALSGALEPIAGTDGTPVPPLNMLGDFAGGSMYLVSGVLSGLYRAQLTGEGCVVDAAIVDGAAHLTGMLHSMRKSGTWDSGRGKNLLDGGAPFYRVYETADGKYMSVGPLEPKFYAALVDTLGLTEELAGVDQNDETHWPATRERFAQVFRTKTRDEWVAAFDGVDACAAPVIAPDEVLGEPHLAARGTYVEVDGHIEPAPAPRIAPLPHEGVQP</sequence>
<dbReference type="EMBL" id="JAMFTQ010000021">
    <property type="protein sequence ID" value="MCP1388662.1"/>
    <property type="molecule type" value="Genomic_DNA"/>
</dbReference>
<keyword evidence="2" id="KW-1185">Reference proteome</keyword>
<dbReference type="Pfam" id="PF02515">
    <property type="entry name" value="CoA_transf_3"/>
    <property type="match status" value="1"/>
</dbReference>
<dbReference type="PANTHER" id="PTHR48228:SF5">
    <property type="entry name" value="ALPHA-METHYLACYL-COA RACEMASE"/>
    <property type="match status" value="1"/>
</dbReference>
<dbReference type="InterPro" id="IPR023606">
    <property type="entry name" value="CoA-Trfase_III_dom_1_sf"/>
</dbReference>
<accession>A0ABT1G3Q2</accession>
<dbReference type="RefSeq" id="WP_253579481.1">
    <property type="nucleotide sequence ID" value="NZ_JAMFTQ010000021.1"/>
</dbReference>
<reference evidence="1" key="1">
    <citation type="submission" date="2022-05" db="EMBL/GenBank/DDBJ databases">
        <title>Corynebacterium sp. TA-R-1 sp. nov., isolated from human feces.</title>
        <authorList>
            <person name="Shamsuzzaman M."/>
            <person name="Dahal R.H."/>
        </authorList>
    </citation>
    <scope>NUCLEOTIDE SEQUENCE</scope>
    <source>
        <strain evidence="1">TA-R-1</strain>
    </source>
</reference>
<protein>
    <submittedName>
        <fullName evidence="1">CoA transferase</fullName>
    </submittedName>
</protein>
<organism evidence="1 2">
    <name type="scientific">Corynebacterium stercoris</name>
    <dbReference type="NCBI Taxonomy" id="2943490"/>
    <lineage>
        <taxon>Bacteria</taxon>
        <taxon>Bacillati</taxon>
        <taxon>Actinomycetota</taxon>
        <taxon>Actinomycetes</taxon>
        <taxon>Mycobacteriales</taxon>
        <taxon>Corynebacteriaceae</taxon>
        <taxon>Corynebacterium</taxon>
    </lineage>
</organism>
<dbReference type="SUPFAM" id="SSF89796">
    <property type="entry name" value="CoA-transferase family III (CaiB/BaiF)"/>
    <property type="match status" value="1"/>
</dbReference>
<dbReference type="InterPro" id="IPR044855">
    <property type="entry name" value="CoA-Trfase_III_dom3_sf"/>
</dbReference>
<dbReference type="Proteomes" id="UP001204000">
    <property type="component" value="Unassembled WGS sequence"/>
</dbReference>